<evidence type="ECO:0000313" key="10">
    <source>
        <dbReference type="EMBL" id="WWC68981.1"/>
    </source>
</evidence>
<feature type="region of interest" description="Disordered" evidence="7">
    <location>
        <begin position="182"/>
        <end position="217"/>
    </location>
</feature>
<feature type="compositionally biased region" description="Basic residues" evidence="7">
    <location>
        <begin position="901"/>
        <end position="913"/>
    </location>
</feature>
<feature type="compositionally biased region" description="Basic and acidic residues" evidence="7">
    <location>
        <begin position="207"/>
        <end position="217"/>
    </location>
</feature>
<keyword evidence="4 5" id="KW-0206">Cytoskeleton</keyword>
<dbReference type="EMBL" id="CP144521">
    <property type="protein sequence ID" value="WWC68981.1"/>
    <property type="molecule type" value="Genomic_DNA"/>
</dbReference>
<dbReference type="KEGG" id="kpin:30171637"/>
<accession>A0AAJ8L435</accession>
<feature type="region of interest" description="Disordered" evidence="7">
    <location>
        <begin position="884"/>
        <end position="929"/>
    </location>
</feature>
<comment type="similarity">
    <text evidence="1 5">Belongs to the TUBGCP family.</text>
</comment>
<protein>
    <recommendedName>
        <fullName evidence="5">Spindle pole body component</fullName>
    </recommendedName>
</protein>
<dbReference type="GO" id="GO:0007020">
    <property type="term" value="P:microtubule nucleation"/>
    <property type="evidence" value="ECO:0007669"/>
    <property type="project" value="InterPro"/>
</dbReference>
<dbReference type="GO" id="GO:0005874">
    <property type="term" value="C:microtubule"/>
    <property type="evidence" value="ECO:0007669"/>
    <property type="project" value="UniProtKB-KW"/>
</dbReference>
<feature type="coiled-coil region" evidence="6">
    <location>
        <begin position="67"/>
        <end position="94"/>
    </location>
</feature>
<evidence type="ECO:0000256" key="7">
    <source>
        <dbReference type="SAM" id="MobiDB-lite"/>
    </source>
</evidence>
<dbReference type="GO" id="GO:0000922">
    <property type="term" value="C:spindle pole"/>
    <property type="evidence" value="ECO:0007669"/>
    <property type="project" value="InterPro"/>
</dbReference>
<sequence>MAQPTLKGLTQQLVQALIPELKDDRPTIIKYTSRVVKDIKADVIGTSRKEWPDIRNALYGLSQTAKIRVQDDLAEALEKNLENLERCRRQGETRWNDEGELDMRNLPQYVHLLLNLAGIPSVSTQDFAYAYLNRVPPSGPTADQILYQQIMEEEPFDAGEEWDEEVHSGWSDSDDELEQVYRSDQWDSPEEEDIRTPSSAIIRTQRKKEEEYRRNEAEEDRRQEALEVVRGLKDQYWNTPGSIREFDHGLYGWKDLITQGRTASLASTMSKRMMTVRKAISSAQLQREILFILSGRSGIIFEFSADGTCDILPDHPLVDYLSPSSLSSLLNTFKVFAQQAADIRAFVNQTFRSSIKPTPDKPNSRATGPSRTEQAFAEACQGISIKLDRWLSDLEASFTLGSSPASSSKSVSGGSSASTPSLLLLELEASYAHMLDYLNSFIPHSSNSTVLLNLIYSAIQNHRNHSNDPHRHFLLHLFIKTAKPTWNVLGEWLHHGMPVPSSLTNSEEIYSATLDEGKERLLEQEFFIKRDRDVSWADEDFYECGFVVADNGWPDWIGHDMGILILESGKAKGLLRSLGTSVNTEDSWPSLDQLLDGQRLSLISQSGNETEGTLPFDIMECVADHIRPICQITQYQLRRVIDEECGLEAHLDAIEGLYFNRGFSVIDEWCQLLFNKVSKKEKWSDFHTLTSTFRDTIEEEQAGWMNPGAIRIRTVRSAGAFVGPRALCVIRADYEVPFPLSQLISATSIELRAEIFTFILQLRSARYLLSQTKLLDRAALSETAEQTDTRSMRKMRQKLTWIVDTIYIWLTDRVIEVENNEYRRQLSDMTSLSSMIALELEYTRKLRKYAFQHTSTSEIYEYIQDIFDMTYTLSECFNSYIVQQPAQSQTATKRQEDFVTRRRPRPRPKQRHTNRADSSDEDEDDQVPKEASISFIELGLDARMRRMGKDLDNLVQQIKEEVDDLSMESIEEEGGRWGMLAFALEDWK</sequence>
<evidence type="ECO:0000256" key="3">
    <source>
        <dbReference type="ARBA" id="ARBA00022701"/>
    </source>
</evidence>
<dbReference type="GO" id="GO:0000930">
    <property type="term" value="C:gamma-tubulin complex"/>
    <property type="evidence" value="ECO:0007669"/>
    <property type="project" value="TreeGrafter"/>
</dbReference>
<dbReference type="RefSeq" id="XP_070058757.1">
    <property type="nucleotide sequence ID" value="XM_070202656.1"/>
</dbReference>
<feature type="region of interest" description="Disordered" evidence="7">
    <location>
        <begin position="353"/>
        <end position="372"/>
    </location>
</feature>
<dbReference type="Proteomes" id="UP000094020">
    <property type="component" value="Chromosome 3"/>
</dbReference>
<evidence type="ECO:0000259" key="8">
    <source>
        <dbReference type="Pfam" id="PF04130"/>
    </source>
</evidence>
<dbReference type="GO" id="GO:0043015">
    <property type="term" value="F:gamma-tubulin binding"/>
    <property type="evidence" value="ECO:0007669"/>
    <property type="project" value="InterPro"/>
</dbReference>
<dbReference type="PANTHER" id="PTHR19302:SF33">
    <property type="entry name" value="GAMMA-TUBULIN COMPLEX COMPONENT 5"/>
    <property type="match status" value="1"/>
</dbReference>
<keyword evidence="2 5" id="KW-0963">Cytoplasm</keyword>
<evidence type="ECO:0000256" key="4">
    <source>
        <dbReference type="ARBA" id="ARBA00023212"/>
    </source>
</evidence>
<dbReference type="Pfam" id="PF04130">
    <property type="entry name" value="GCP_C_terminal"/>
    <property type="match status" value="1"/>
</dbReference>
<reference evidence="10" key="1">
    <citation type="submission" date="2013-07" db="EMBL/GenBank/DDBJ databases">
        <authorList>
            <consortium name="The Broad Institute Genome Sequencing Platform"/>
            <person name="Cuomo C."/>
            <person name="Litvintseva A."/>
            <person name="Chen Y."/>
            <person name="Heitman J."/>
            <person name="Sun S."/>
            <person name="Springer D."/>
            <person name="Dromer F."/>
            <person name="Young S.K."/>
            <person name="Zeng Q."/>
            <person name="Gargeya S."/>
            <person name="Fitzgerald M."/>
            <person name="Abouelleil A."/>
            <person name="Alvarado L."/>
            <person name="Berlin A.M."/>
            <person name="Chapman S.B."/>
            <person name="Dewar J."/>
            <person name="Goldberg J."/>
            <person name="Griggs A."/>
            <person name="Gujja S."/>
            <person name="Hansen M."/>
            <person name="Howarth C."/>
            <person name="Imamovic A."/>
            <person name="Larimer J."/>
            <person name="McCowan C."/>
            <person name="Murphy C."/>
            <person name="Pearson M."/>
            <person name="Priest M."/>
            <person name="Roberts A."/>
            <person name="Saif S."/>
            <person name="Shea T."/>
            <person name="Sykes S."/>
            <person name="Wortman J."/>
            <person name="Nusbaum C."/>
            <person name="Birren B."/>
        </authorList>
    </citation>
    <scope>NUCLEOTIDE SEQUENCE</scope>
    <source>
        <strain evidence="10">CBS 10737</strain>
    </source>
</reference>
<name>A0AAJ8L435_9TREE</name>
<proteinExistence type="inferred from homology"/>
<dbReference type="Gene3D" id="1.20.120.1900">
    <property type="entry name" value="Gamma-tubulin complex, C-terminal domain"/>
    <property type="match status" value="1"/>
</dbReference>
<evidence type="ECO:0000313" key="11">
    <source>
        <dbReference type="Proteomes" id="UP000094020"/>
    </source>
</evidence>
<dbReference type="InterPro" id="IPR042241">
    <property type="entry name" value="GCP_C_sf"/>
</dbReference>
<dbReference type="InterPro" id="IPR041470">
    <property type="entry name" value="GCP_N"/>
</dbReference>
<keyword evidence="11" id="KW-1185">Reference proteome</keyword>
<dbReference type="GO" id="GO:0051011">
    <property type="term" value="F:microtubule minus-end binding"/>
    <property type="evidence" value="ECO:0007669"/>
    <property type="project" value="TreeGrafter"/>
</dbReference>
<dbReference type="InterPro" id="IPR007259">
    <property type="entry name" value="GCP"/>
</dbReference>
<dbReference type="GO" id="GO:0051225">
    <property type="term" value="P:spindle assembly"/>
    <property type="evidence" value="ECO:0007669"/>
    <property type="project" value="TreeGrafter"/>
</dbReference>
<keyword evidence="3 5" id="KW-0493">Microtubule</keyword>
<evidence type="ECO:0000256" key="1">
    <source>
        <dbReference type="ARBA" id="ARBA00010337"/>
    </source>
</evidence>
<dbReference type="InterPro" id="IPR040457">
    <property type="entry name" value="GCP_C"/>
</dbReference>
<dbReference type="PANTHER" id="PTHR19302">
    <property type="entry name" value="GAMMA TUBULIN COMPLEX PROTEIN"/>
    <property type="match status" value="1"/>
</dbReference>
<dbReference type="Pfam" id="PF17681">
    <property type="entry name" value="GCP_N_terminal"/>
    <property type="match status" value="1"/>
</dbReference>
<organism evidence="10 11">
    <name type="scientific">Kwoniella pini CBS 10737</name>
    <dbReference type="NCBI Taxonomy" id="1296096"/>
    <lineage>
        <taxon>Eukaryota</taxon>
        <taxon>Fungi</taxon>
        <taxon>Dikarya</taxon>
        <taxon>Basidiomycota</taxon>
        <taxon>Agaricomycotina</taxon>
        <taxon>Tremellomycetes</taxon>
        <taxon>Tremellales</taxon>
        <taxon>Cryptococcaceae</taxon>
        <taxon>Kwoniella</taxon>
    </lineage>
</organism>
<evidence type="ECO:0000256" key="6">
    <source>
        <dbReference type="SAM" id="Coils"/>
    </source>
</evidence>
<dbReference type="AlphaFoldDB" id="A0AAJ8L435"/>
<keyword evidence="6" id="KW-0175">Coiled coil</keyword>
<feature type="domain" description="Gamma tubulin complex component C-terminal" evidence="8">
    <location>
        <begin position="649"/>
        <end position="953"/>
    </location>
</feature>
<dbReference type="GeneID" id="30171637"/>
<dbReference type="GO" id="GO:0005816">
    <property type="term" value="C:spindle pole body"/>
    <property type="evidence" value="ECO:0007669"/>
    <property type="project" value="UniProtKB-ARBA"/>
</dbReference>
<dbReference type="GO" id="GO:0031122">
    <property type="term" value="P:cytoplasmic microtubule organization"/>
    <property type="evidence" value="ECO:0007669"/>
    <property type="project" value="TreeGrafter"/>
</dbReference>
<evidence type="ECO:0000259" key="9">
    <source>
        <dbReference type="Pfam" id="PF17681"/>
    </source>
</evidence>
<gene>
    <name evidence="10" type="ORF">I206_102917</name>
</gene>
<evidence type="ECO:0000256" key="5">
    <source>
        <dbReference type="RuleBase" id="RU363050"/>
    </source>
</evidence>
<comment type="subcellular location">
    <subcellularLocation>
        <location evidence="5">Cytoplasm</location>
        <location evidence="5">Cytoskeleton</location>
        <location evidence="5">Microtubule organizing center</location>
    </subcellularLocation>
</comment>
<dbReference type="GO" id="GO:0051321">
    <property type="term" value="P:meiotic cell cycle"/>
    <property type="evidence" value="ECO:0007669"/>
    <property type="project" value="TreeGrafter"/>
</dbReference>
<reference evidence="10" key="2">
    <citation type="submission" date="2024-02" db="EMBL/GenBank/DDBJ databases">
        <title>Comparative genomics of Cryptococcus and Kwoniella reveals pathogenesis evolution and contrasting modes of karyotype evolution via chromosome fusion or intercentromeric recombination.</title>
        <authorList>
            <person name="Coelho M.A."/>
            <person name="David-Palma M."/>
            <person name="Shea T."/>
            <person name="Bowers K."/>
            <person name="McGinley-Smith S."/>
            <person name="Mohammad A.W."/>
            <person name="Gnirke A."/>
            <person name="Yurkov A.M."/>
            <person name="Nowrousian M."/>
            <person name="Sun S."/>
            <person name="Cuomo C.A."/>
            <person name="Heitman J."/>
        </authorList>
    </citation>
    <scope>NUCLEOTIDE SEQUENCE</scope>
    <source>
        <strain evidence="10">CBS 10737</strain>
    </source>
</reference>
<feature type="domain" description="Gamma tubulin complex component protein N-terminal" evidence="9">
    <location>
        <begin position="287"/>
        <end position="641"/>
    </location>
</feature>
<dbReference type="GO" id="GO:0000278">
    <property type="term" value="P:mitotic cell cycle"/>
    <property type="evidence" value="ECO:0007669"/>
    <property type="project" value="TreeGrafter"/>
</dbReference>
<evidence type="ECO:0000256" key="2">
    <source>
        <dbReference type="ARBA" id="ARBA00022490"/>
    </source>
</evidence>